<dbReference type="Gene3D" id="1.10.10.10">
    <property type="entry name" value="Winged helix-like DNA-binding domain superfamily/Winged helix DNA-binding domain"/>
    <property type="match status" value="1"/>
</dbReference>
<dbReference type="InterPro" id="IPR013325">
    <property type="entry name" value="RNA_pol_sigma_r2"/>
</dbReference>
<dbReference type="AlphaFoldDB" id="A0A1I1PT63"/>
<dbReference type="SUPFAM" id="SSF88946">
    <property type="entry name" value="Sigma2 domain of RNA polymerase sigma factors"/>
    <property type="match status" value="1"/>
</dbReference>
<dbReference type="GO" id="GO:0006352">
    <property type="term" value="P:DNA-templated transcription initiation"/>
    <property type="evidence" value="ECO:0007669"/>
    <property type="project" value="InterPro"/>
</dbReference>
<evidence type="ECO:0000259" key="6">
    <source>
        <dbReference type="Pfam" id="PF08281"/>
    </source>
</evidence>
<accession>A0A1I1PT63</accession>
<dbReference type="InterPro" id="IPR036388">
    <property type="entry name" value="WH-like_DNA-bd_sf"/>
</dbReference>
<gene>
    <name evidence="7" type="ORF">SAMN02910406_03180</name>
</gene>
<dbReference type="InterPro" id="IPR039425">
    <property type="entry name" value="RNA_pol_sigma-70-like"/>
</dbReference>
<feature type="domain" description="RNA polymerase sigma factor 70 region 4 type 2" evidence="6">
    <location>
        <begin position="127"/>
        <end position="177"/>
    </location>
</feature>
<dbReference type="InterPro" id="IPR014284">
    <property type="entry name" value="RNA_pol_sigma-70_dom"/>
</dbReference>
<keyword evidence="2" id="KW-0805">Transcription regulation</keyword>
<dbReference type="SUPFAM" id="SSF88659">
    <property type="entry name" value="Sigma3 and sigma4 domains of RNA polymerase sigma factors"/>
    <property type="match status" value="1"/>
</dbReference>
<protein>
    <submittedName>
        <fullName evidence="7">RNA polymerase sigma-70 factor, ECF subfamily</fullName>
    </submittedName>
</protein>
<dbReference type="PANTHER" id="PTHR43133">
    <property type="entry name" value="RNA POLYMERASE ECF-TYPE SIGMA FACTO"/>
    <property type="match status" value="1"/>
</dbReference>
<dbReference type="InterPro" id="IPR007627">
    <property type="entry name" value="RNA_pol_sigma70_r2"/>
</dbReference>
<evidence type="ECO:0000259" key="5">
    <source>
        <dbReference type="Pfam" id="PF04542"/>
    </source>
</evidence>
<dbReference type="Proteomes" id="UP000182192">
    <property type="component" value="Unassembled WGS sequence"/>
</dbReference>
<dbReference type="GO" id="GO:0003677">
    <property type="term" value="F:DNA binding"/>
    <property type="evidence" value="ECO:0007669"/>
    <property type="project" value="InterPro"/>
</dbReference>
<evidence type="ECO:0000256" key="3">
    <source>
        <dbReference type="ARBA" id="ARBA00023082"/>
    </source>
</evidence>
<evidence type="ECO:0000313" key="8">
    <source>
        <dbReference type="Proteomes" id="UP000182192"/>
    </source>
</evidence>
<name>A0A1I1PT63_RUMAL</name>
<dbReference type="GO" id="GO:0016987">
    <property type="term" value="F:sigma factor activity"/>
    <property type="evidence" value="ECO:0007669"/>
    <property type="project" value="UniProtKB-KW"/>
</dbReference>
<evidence type="ECO:0000256" key="2">
    <source>
        <dbReference type="ARBA" id="ARBA00023015"/>
    </source>
</evidence>
<dbReference type="InterPro" id="IPR013249">
    <property type="entry name" value="RNA_pol_sigma70_r4_t2"/>
</dbReference>
<keyword evidence="4" id="KW-0804">Transcription</keyword>
<comment type="similarity">
    <text evidence="1">Belongs to the sigma-70 factor family. ECF subfamily.</text>
</comment>
<dbReference type="Gene3D" id="1.10.1740.10">
    <property type="match status" value="1"/>
</dbReference>
<dbReference type="PANTHER" id="PTHR43133:SF51">
    <property type="entry name" value="RNA POLYMERASE SIGMA FACTOR"/>
    <property type="match status" value="1"/>
</dbReference>
<dbReference type="InterPro" id="IPR013324">
    <property type="entry name" value="RNA_pol_sigma_r3/r4-like"/>
</dbReference>
<keyword evidence="3" id="KW-0731">Sigma factor</keyword>
<sequence>MYEFENDRDLVELFLSRDAAAVIKTEKRYGKRLNGLAKSFLSDKRDAEECVNDTYLKAWDSIPPQKPDDLFSYLARLCRCTAYNIIEKQKTAKRSAQLVELTHEMEECIPDSSRSSSPDDKFISSLINEFLDTLPRYKCDIFVKRYWFGKSVEQIAIETGFTTSKVKTTLHRTREKLRIFLEKKGVQP</sequence>
<evidence type="ECO:0000256" key="1">
    <source>
        <dbReference type="ARBA" id="ARBA00010641"/>
    </source>
</evidence>
<feature type="domain" description="RNA polymerase sigma-70 region 2" evidence="5">
    <location>
        <begin position="28"/>
        <end position="90"/>
    </location>
</feature>
<evidence type="ECO:0000313" key="7">
    <source>
        <dbReference type="EMBL" id="SFD13081.1"/>
    </source>
</evidence>
<dbReference type="EMBL" id="FOKQ01000037">
    <property type="protein sequence ID" value="SFD13081.1"/>
    <property type="molecule type" value="Genomic_DNA"/>
</dbReference>
<organism evidence="7 8">
    <name type="scientific">Ruminococcus albus</name>
    <dbReference type="NCBI Taxonomy" id="1264"/>
    <lineage>
        <taxon>Bacteria</taxon>
        <taxon>Bacillati</taxon>
        <taxon>Bacillota</taxon>
        <taxon>Clostridia</taxon>
        <taxon>Eubacteriales</taxon>
        <taxon>Oscillospiraceae</taxon>
        <taxon>Ruminococcus</taxon>
    </lineage>
</organism>
<evidence type="ECO:0000256" key="4">
    <source>
        <dbReference type="ARBA" id="ARBA00023163"/>
    </source>
</evidence>
<dbReference type="NCBIfam" id="TIGR02937">
    <property type="entry name" value="sigma70-ECF"/>
    <property type="match status" value="1"/>
</dbReference>
<dbReference type="Pfam" id="PF08281">
    <property type="entry name" value="Sigma70_r4_2"/>
    <property type="match status" value="1"/>
</dbReference>
<reference evidence="7 8" key="1">
    <citation type="submission" date="2016-10" db="EMBL/GenBank/DDBJ databases">
        <authorList>
            <person name="de Groot N.N."/>
        </authorList>
    </citation>
    <scope>NUCLEOTIDE SEQUENCE [LARGE SCALE GENOMIC DNA]</scope>
    <source>
        <strain evidence="7 8">AR67</strain>
    </source>
</reference>
<dbReference type="RefSeq" id="WP_074962975.1">
    <property type="nucleotide sequence ID" value="NZ_FOKQ01000037.1"/>
</dbReference>
<dbReference type="OrthoDB" id="9808901at2"/>
<dbReference type="CDD" id="cd06171">
    <property type="entry name" value="Sigma70_r4"/>
    <property type="match status" value="1"/>
</dbReference>
<proteinExistence type="inferred from homology"/>
<dbReference type="Pfam" id="PF04542">
    <property type="entry name" value="Sigma70_r2"/>
    <property type="match status" value="1"/>
</dbReference>